<proteinExistence type="predicted"/>
<accession>A0AAN5AMN1</accession>
<sequence>MKFIFFFLAFLCCNNVCAQTPNDQKKHIRQTIDYSRRIFKKPIYFKQYHFDSLVDFSWSDFHEKTNFSGSQFDSLADFSWSDFHEKANFSESQFDSLAVFRGIGFHKEANFGGTIFHKKVNFGGTIFYKETIFFRSKFDNLSDFSNSYFHGRANFGGSKFHKKANFSWSQFDNLANFSWSDFHEEVDFSRIDFYEEADFSWSDFHDNAGFSRSYFHKKTDFSGSQFDSLVDFSWSEFHEKANFSGSYFKEVATFTFSTLPDTLLFGSTRSKEIIDLSLTMVGSEKTQCFIDLTNSNLEKFKFSYDRFNIFFADSTTNIAQRQNVYETLMKMQEKYGYRSGCEKADKEYKEFKYVGKLRLDKATPWWAIYWGSFRNMLDKYWWDYGYSKEWIFLWTGGIFLFFTILNFSIGQAKLYDFYPLTFIEDHKERIIDKSTQISTKRYWGLNTYVTVIYTAYVFFGVKFEVNKMNYRMIGMTILFFFQYAVGLVCLGYLANTIIVGN</sequence>
<dbReference type="AlphaFoldDB" id="A0AAN5AMN1"/>
<feature type="transmembrane region" description="Helical" evidence="1">
    <location>
        <begin position="473"/>
        <end position="494"/>
    </location>
</feature>
<evidence type="ECO:0008006" key="5">
    <source>
        <dbReference type="Google" id="ProtNLM"/>
    </source>
</evidence>
<name>A0AAN5AMN1_9BACT</name>
<evidence type="ECO:0000313" key="4">
    <source>
        <dbReference type="Proteomes" id="UP001310022"/>
    </source>
</evidence>
<protein>
    <recommendedName>
        <fullName evidence="5">Pentapeptide repeat-containing protein</fullName>
    </recommendedName>
</protein>
<gene>
    <name evidence="3" type="ORF">PEDI_51660</name>
</gene>
<comment type="caution">
    <text evidence="3">The sequence shown here is derived from an EMBL/GenBank/DDBJ whole genome shotgun (WGS) entry which is preliminary data.</text>
</comment>
<keyword evidence="1" id="KW-0812">Transmembrane</keyword>
<keyword evidence="1" id="KW-1133">Transmembrane helix</keyword>
<reference evidence="3 4" key="1">
    <citation type="submission" date="2021-12" db="EMBL/GenBank/DDBJ databases">
        <title>Genome sequencing of bacteria with rrn-lacking chromosome and rrn-plasmid.</title>
        <authorList>
            <person name="Anda M."/>
            <person name="Iwasaki W."/>
        </authorList>
    </citation>
    <scope>NUCLEOTIDE SEQUENCE [LARGE SCALE GENOMIC DNA]</scope>
    <source>
        <strain evidence="3 4">NBRC 15940</strain>
    </source>
</reference>
<dbReference type="Proteomes" id="UP001310022">
    <property type="component" value="Unassembled WGS sequence"/>
</dbReference>
<keyword evidence="4" id="KW-1185">Reference proteome</keyword>
<feature type="signal peptide" evidence="2">
    <location>
        <begin position="1"/>
        <end position="18"/>
    </location>
</feature>
<evidence type="ECO:0000256" key="2">
    <source>
        <dbReference type="SAM" id="SignalP"/>
    </source>
</evidence>
<dbReference type="EMBL" id="BQKE01000006">
    <property type="protein sequence ID" value="GJM64614.1"/>
    <property type="molecule type" value="Genomic_DNA"/>
</dbReference>
<dbReference type="Gene3D" id="2.160.20.80">
    <property type="entry name" value="E3 ubiquitin-protein ligase SopA"/>
    <property type="match status" value="1"/>
</dbReference>
<dbReference type="InterPro" id="IPR001646">
    <property type="entry name" value="5peptide_repeat"/>
</dbReference>
<dbReference type="Pfam" id="PF13576">
    <property type="entry name" value="Pentapeptide_3"/>
    <property type="match status" value="1"/>
</dbReference>
<keyword evidence="2" id="KW-0732">Signal</keyword>
<organism evidence="3 4">
    <name type="scientific">Persicobacter diffluens</name>
    <dbReference type="NCBI Taxonomy" id="981"/>
    <lineage>
        <taxon>Bacteria</taxon>
        <taxon>Pseudomonadati</taxon>
        <taxon>Bacteroidota</taxon>
        <taxon>Cytophagia</taxon>
        <taxon>Cytophagales</taxon>
        <taxon>Persicobacteraceae</taxon>
        <taxon>Persicobacter</taxon>
    </lineage>
</organism>
<evidence type="ECO:0000313" key="3">
    <source>
        <dbReference type="EMBL" id="GJM64614.1"/>
    </source>
</evidence>
<feature type="transmembrane region" description="Helical" evidence="1">
    <location>
        <begin position="390"/>
        <end position="409"/>
    </location>
</feature>
<feature type="chain" id="PRO_5042978896" description="Pentapeptide repeat-containing protein" evidence="2">
    <location>
        <begin position="19"/>
        <end position="501"/>
    </location>
</feature>
<keyword evidence="1" id="KW-0472">Membrane</keyword>
<evidence type="ECO:0000256" key="1">
    <source>
        <dbReference type="SAM" id="Phobius"/>
    </source>
</evidence>
<feature type="transmembrane region" description="Helical" evidence="1">
    <location>
        <begin position="442"/>
        <end position="461"/>
    </location>
</feature>